<reference evidence="1 2" key="1">
    <citation type="submission" date="2016-07" db="EMBL/GenBank/DDBJ databases">
        <title>Pervasive Adenine N6-methylation of Active Genes in Fungi.</title>
        <authorList>
            <consortium name="DOE Joint Genome Institute"/>
            <person name="Mondo S.J."/>
            <person name="Dannebaum R.O."/>
            <person name="Kuo R.C."/>
            <person name="Labutti K."/>
            <person name="Haridas S."/>
            <person name="Kuo A."/>
            <person name="Salamov A."/>
            <person name="Ahrendt S.R."/>
            <person name="Lipzen A."/>
            <person name="Sullivan W."/>
            <person name="Andreopoulos W.B."/>
            <person name="Clum A."/>
            <person name="Lindquist E."/>
            <person name="Daum C."/>
            <person name="Ramamoorthy G.K."/>
            <person name="Gryganskyi A."/>
            <person name="Culley D."/>
            <person name="Magnuson J.K."/>
            <person name="James T.Y."/>
            <person name="O'Malley M.A."/>
            <person name="Stajich J.E."/>
            <person name="Spatafora J.W."/>
            <person name="Visel A."/>
            <person name="Grigoriev I.V."/>
        </authorList>
    </citation>
    <scope>NUCLEOTIDE SEQUENCE [LARGE SCALE GENOMIC DNA]</scope>
    <source>
        <strain evidence="1 2">JEL800</strain>
    </source>
</reference>
<evidence type="ECO:0008006" key="3">
    <source>
        <dbReference type="Google" id="ProtNLM"/>
    </source>
</evidence>
<dbReference type="Gene3D" id="3.30.420.10">
    <property type="entry name" value="Ribonuclease H-like superfamily/Ribonuclease H"/>
    <property type="match status" value="1"/>
</dbReference>
<proteinExistence type="predicted"/>
<protein>
    <recommendedName>
        <fullName evidence="3">Tc1-like transposase DDE domain-containing protein</fullName>
    </recommendedName>
</protein>
<evidence type="ECO:0000313" key="2">
    <source>
        <dbReference type="Proteomes" id="UP000193642"/>
    </source>
</evidence>
<name>A0A1Y2CNA8_9FUNG</name>
<dbReference type="InterPro" id="IPR036397">
    <property type="entry name" value="RNaseH_sf"/>
</dbReference>
<dbReference type="EMBL" id="MCGO01000011">
    <property type="protein sequence ID" value="ORY48519.1"/>
    <property type="molecule type" value="Genomic_DNA"/>
</dbReference>
<accession>A0A1Y2CNA8</accession>
<organism evidence="1 2">
    <name type="scientific">Rhizoclosmatium globosum</name>
    <dbReference type="NCBI Taxonomy" id="329046"/>
    <lineage>
        <taxon>Eukaryota</taxon>
        <taxon>Fungi</taxon>
        <taxon>Fungi incertae sedis</taxon>
        <taxon>Chytridiomycota</taxon>
        <taxon>Chytridiomycota incertae sedis</taxon>
        <taxon>Chytridiomycetes</taxon>
        <taxon>Chytridiales</taxon>
        <taxon>Chytriomycetaceae</taxon>
        <taxon>Rhizoclosmatium</taxon>
    </lineage>
</organism>
<dbReference type="OrthoDB" id="2442720at2759"/>
<gene>
    <name evidence="1" type="ORF">BCR33DRAFT_803776</name>
</gene>
<dbReference type="AlphaFoldDB" id="A0A1Y2CNA8"/>
<comment type="caution">
    <text evidence="1">The sequence shown here is derived from an EMBL/GenBank/DDBJ whole genome shotgun (WGS) entry which is preliminary data.</text>
</comment>
<evidence type="ECO:0000313" key="1">
    <source>
        <dbReference type="EMBL" id="ORY48519.1"/>
    </source>
</evidence>
<dbReference type="GO" id="GO:0003676">
    <property type="term" value="F:nucleic acid binding"/>
    <property type="evidence" value="ECO:0007669"/>
    <property type="project" value="InterPro"/>
</dbReference>
<keyword evidence="2" id="KW-1185">Reference proteome</keyword>
<sequence>TVLEWPPRSPDLNPIENLWHILKVRRQIHVQLGFAVWQEIDSSLCDSLLLSIHNRLEECVRVKGHWTRY</sequence>
<dbReference type="Proteomes" id="UP000193642">
    <property type="component" value="Unassembled WGS sequence"/>
</dbReference>
<feature type="non-terminal residue" evidence="1">
    <location>
        <position position="1"/>
    </location>
</feature>